<dbReference type="Pfam" id="PF07534">
    <property type="entry name" value="TLD"/>
    <property type="match status" value="1"/>
</dbReference>
<sequence>MTQVYSTLSHKQVPVFLQSPCNQIPGTIMISGNQAIFAPLDEKLITQTILLDSISKIAIKKLDNALHLVDILTNFTKEPDAIQQEQYFTLNSGPKLIQQLSHEKLSAFSQIEYKKCFLELINDPQLIIIATYSHEEIQFFGSSQNIQTMFSELAMYTMKAPIDSIEHYTEKVDSGENFHFIVFQPSFDVEQTIMQTIKNQQSENSLFIRRAVCFEPVKKGEIFNSQLLNQRKFDKNINIQWATQFPINNEFKYHKNFVKQYPKMIPVKIIFPVKKYPSDVWRLDSDMIKFARKNNQNSLETLNEAILDLLELSEPQDLIIHTTEESNFPGRYSKILNTSQFKDILTTLHLSCHQQLYLQYCSALDGRFLGNLYSSFDKHRNGILQIIDKTIKSDEKQDVHNSGQQFLMLIKTESQKVIGVYLTDKPSVQVHSNSNSILFIFENGEYRHWITTGKNQVYAIAQIGNYSVGANRPAIILNQTLLEVSSNACQTFGSPCLIDGKYLPIGQTEGVSVVEIVRFL</sequence>
<evidence type="ECO:0000259" key="1">
    <source>
        <dbReference type="Pfam" id="PF07534"/>
    </source>
</evidence>
<feature type="domain" description="TLDc" evidence="1">
    <location>
        <begin position="332"/>
        <end position="506"/>
    </location>
</feature>
<dbReference type="AlphaFoldDB" id="V6LVP6"/>
<dbReference type="Proteomes" id="UP000018208">
    <property type="component" value="Unassembled WGS sequence"/>
</dbReference>
<reference evidence="3" key="2">
    <citation type="submission" date="2020-12" db="EMBL/GenBank/DDBJ databases">
        <title>New Spironucleus salmonicida genome in near-complete chromosomes.</title>
        <authorList>
            <person name="Xu F."/>
            <person name="Kurt Z."/>
            <person name="Jimenez-Gonzalez A."/>
            <person name="Astvaldsson A."/>
            <person name="Andersson J.O."/>
            <person name="Svard S.G."/>
        </authorList>
    </citation>
    <scope>NUCLEOTIDE SEQUENCE</scope>
    <source>
        <strain evidence="3">ATCC 50377</strain>
    </source>
</reference>
<organism evidence="2">
    <name type="scientific">Spironucleus salmonicida</name>
    <dbReference type="NCBI Taxonomy" id="348837"/>
    <lineage>
        <taxon>Eukaryota</taxon>
        <taxon>Metamonada</taxon>
        <taxon>Diplomonadida</taxon>
        <taxon>Hexamitidae</taxon>
        <taxon>Hexamitinae</taxon>
        <taxon>Spironucleus</taxon>
    </lineage>
</organism>
<keyword evidence="4" id="KW-1185">Reference proteome</keyword>
<evidence type="ECO:0000313" key="3">
    <source>
        <dbReference type="EMBL" id="KAH0572153.1"/>
    </source>
</evidence>
<dbReference type="VEuPathDB" id="GiardiaDB:SS50377_26362"/>
<protein>
    <submittedName>
        <fullName evidence="2">TLD domain-containing protein</fullName>
    </submittedName>
</protein>
<dbReference type="EMBL" id="KI546035">
    <property type="protein sequence ID" value="EST47771.1"/>
    <property type="molecule type" value="Genomic_DNA"/>
</dbReference>
<name>V6LVP6_9EUKA</name>
<dbReference type="InterPro" id="IPR006571">
    <property type="entry name" value="TLDc_dom"/>
</dbReference>
<evidence type="ECO:0000313" key="4">
    <source>
        <dbReference type="Proteomes" id="UP000018208"/>
    </source>
</evidence>
<reference evidence="2 3" key="1">
    <citation type="journal article" date="2014" name="PLoS Genet.">
        <title>The Genome of Spironucleus salmonicida Highlights a Fish Pathogen Adapted to Fluctuating Environments.</title>
        <authorList>
            <person name="Xu F."/>
            <person name="Jerlstrom-Hultqvist J."/>
            <person name="Einarsson E."/>
            <person name="Astvaldsson A."/>
            <person name="Svard S.G."/>
            <person name="Andersson J.O."/>
        </authorList>
    </citation>
    <scope>NUCLEOTIDE SEQUENCE</scope>
    <source>
        <strain evidence="3">ATCC 50377</strain>
    </source>
</reference>
<gene>
    <name evidence="2" type="ORF">SS50377_12170</name>
    <name evidence="3" type="ORF">SS50377_26362</name>
</gene>
<dbReference type="EMBL" id="AUWU02000006">
    <property type="protein sequence ID" value="KAH0572153.1"/>
    <property type="molecule type" value="Genomic_DNA"/>
</dbReference>
<proteinExistence type="predicted"/>
<accession>V6LVP6</accession>
<evidence type="ECO:0000313" key="2">
    <source>
        <dbReference type="EMBL" id="EST47771.1"/>
    </source>
</evidence>